<evidence type="ECO:0000313" key="3">
    <source>
        <dbReference type="Proteomes" id="UP000078541"/>
    </source>
</evidence>
<dbReference type="EMBL" id="KQ981253">
    <property type="protein sequence ID" value="KYN44183.1"/>
    <property type="molecule type" value="Genomic_DNA"/>
</dbReference>
<gene>
    <name evidence="2" type="ORF">ALC56_01366</name>
</gene>
<sequence length="122" mass="13666">MDSLMKKQKRRRVSTAIQEALKKVGFTIRYVERKGVVDYADADGRLTRWWDRFKDRVGRSSTTGSGSGSLATRRTRTPCPPFQPIPPAPFGYPVVQSCRRPLAVATRFLGPPESPTPSRSTL</sequence>
<evidence type="ECO:0000313" key="2">
    <source>
        <dbReference type="EMBL" id="KYN44183.1"/>
    </source>
</evidence>
<feature type="compositionally biased region" description="Low complexity" evidence="1">
    <location>
        <begin position="59"/>
        <end position="72"/>
    </location>
</feature>
<evidence type="ECO:0000256" key="1">
    <source>
        <dbReference type="SAM" id="MobiDB-lite"/>
    </source>
</evidence>
<dbReference type="Proteomes" id="UP000078541">
    <property type="component" value="Unassembled WGS sequence"/>
</dbReference>
<reference evidence="2 3" key="1">
    <citation type="submission" date="2016-03" db="EMBL/GenBank/DDBJ databases">
        <title>Trachymyrmex septentrionalis WGS genome.</title>
        <authorList>
            <person name="Nygaard S."/>
            <person name="Hu H."/>
            <person name="Boomsma J."/>
            <person name="Zhang G."/>
        </authorList>
    </citation>
    <scope>NUCLEOTIDE SEQUENCE [LARGE SCALE GENOMIC DNA]</scope>
    <source>
        <strain evidence="2">Tsep2-gDNA-1</strain>
        <tissue evidence="2">Whole body</tissue>
    </source>
</reference>
<accession>A0A151K1C0</accession>
<protein>
    <submittedName>
        <fullName evidence="2">Uncharacterized protein</fullName>
    </submittedName>
</protein>
<organism evidence="2 3">
    <name type="scientific">Trachymyrmex septentrionalis</name>
    <dbReference type="NCBI Taxonomy" id="34720"/>
    <lineage>
        <taxon>Eukaryota</taxon>
        <taxon>Metazoa</taxon>
        <taxon>Ecdysozoa</taxon>
        <taxon>Arthropoda</taxon>
        <taxon>Hexapoda</taxon>
        <taxon>Insecta</taxon>
        <taxon>Pterygota</taxon>
        <taxon>Neoptera</taxon>
        <taxon>Endopterygota</taxon>
        <taxon>Hymenoptera</taxon>
        <taxon>Apocrita</taxon>
        <taxon>Aculeata</taxon>
        <taxon>Formicoidea</taxon>
        <taxon>Formicidae</taxon>
        <taxon>Myrmicinae</taxon>
        <taxon>Trachymyrmex</taxon>
    </lineage>
</organism>
<feature type="region of interest" description="Disordered" evidence="1">
    <location>
        <begin position="57"/>
        <end position="86"/>
    </location>
</feature>
<keyword evidence="3" id="KW-1185">Reference proteome</keyword>
<proteinExistence type="predicted"/>
<dbReference type="AlphaFoldDB" id="A0A151K1C0"/>
<name>A0A151K1C0_9HYME</name>